<dbReference type="InterPro" id="IPR025698">
    <property type="entry name" value="2TM_dom"/>
</dbReference>
<dbReference type="OrthoDB" id="8965954at2"/>
<proteinExistence type="predicted"/>
<dbReference type="Pfam" id="PF13239">
    <property type="entry name" value="2TM"/>
    <property type="match status" value="1"/>
</dbReference>
<dbReference type="RefSeq" id="WP_074235910.1">
    <property type="nucleotide sequence ID" value="NZ_FSRK01000002.1"/>
</dbReference>
<name>A0A1N6IK61_9FLAO</name>
<evidence type="ECO:0000313" key="4">
    <source>
        <dbReference type="Proteomes" id="UP000185207"/>
    </source>
</evidence>
<dbReference type="EMBL" id="FSRK01000002">
    <property type="protein sequence ID" value="SIO32387.1"/>
    <property type="molecule type" value="Genomic_DNA"/>
</dbReference>
<dbReference type="AlphaFoldDB" id="A0A1N6IK61"/>
<dbReference type="Proteomes" id="UP000185207">
    <property type="component" value="Unassembled WGS sequence"/>
</dbReference>
<accession>A0A1N6IK61</accession>
<feature type="transmembrane region" description="Helical" evidence="1">
    <location>
        <begin position="51"/>
        <end position="71"/>
    </location>
</feature>
<sequence>MENHINNSRLKLAKARMEEVKAFYTMLGGFVILMPYLIFVNLKSTPDFHWFWFPIAGCGISIFGYAIYLFGGKNWEQKKIREIMNNQNNLKN</sequence>
<feature type="transmembrane region" description="Helical" evidence="1">
    <location>
        <begin position="21"/>
        <end position="39"/>
    </location>
</feature>
<keyword evidence="1" id="KW-1133">Transmembrane helix</keyword>
<evidence type="ECO:0000313" key="3">
    <source>
        <dbReference type="EMBL" id="SIO32387.1"/>
    </source>
</evidence>
<keyword evidence="1" id="KW-0812">Transmembrane</keyword>
<evidence type="ECO:0000259" key="2">
    <source>
        <dbReference type="Pfam" id="PF13239"/>
    </source>
</evidence>
<keyword evidence="4" id="KW-1185">Reference proteome</keyword>
<dbReference type="STRING" id="1416779.SAMN05444409_2743"/>
<evidence type="ECO:0000256" key="1">
    <source>
        <dbReference type="SAM" id="Phobius"/>
    </source>
</evidence>
<protein>
    <submittedName>
        <fullName evidence="3">2TM domain-containing protein</fullName>
    </submittedName>
</protein>
<feature type="domain" description="2TM" evidence="2">
    <location>
        <begin position="12"/>
        <end position="85"/>
    </location>
</feature>
<keyword evidence="1" id="KW-0472">Membrane</keyword>
<gene>
    <name evidence="3" type="ORF">SAMN05444409_2743</name>
</gene>
<reference evidence="4" key="1">
    <citation type="submission" date="2016-11" db="EMBL/GenBank/DDBJ databases">
        <authorList>
            <person name="Varghese N."/>
            <person name="Submissions S."/>
        </authorList>
    </citation>
    <scope>NUCLEOTIDE SEQUENCE [LARGE SCALE GENOMIC DNA]</scope>
    <source>
        <strain evidence="4">DSM 27623</strain>
    </source>
</reference>
<organism evidence="3 4">
    <name type="scientific">Epilithonimonas zeae</name>
    <dbReference type="NCBI Taxonomy" id="1416779"/>
    <lineage>
        <taxon>Bacteria</taxon>
        <taxon>Pseudomonadati</taxon>
        <taxon>Bacteroidota</taxon>
        <taxon>Flavobacteriia</taxon>
        <taxon>Flavobacteriales</taxon>
        <taxon>Weeksellaceae</taxon>
        <taxon>Chryseobacterium group</taxon>
        <taxon>Epilithonimonas</taxon>
    </lineage>
</organism>